<dbReference type="PANTHER" id="PTHR24421:SF10">
    <property type="entry name" value="NITRATE_NITRITE SENSOR PROTEIN NARQ"/>
    <property type="match status" value="1"/>
</dbReference>
<dbReference type="InterPro" id="IPR036890">
    <property type="entry name" value="HATPase_C_sf"/>
</dbReference>
<keyword evidence="5" id="KW-0902">Two-component regulatory system</keyword>
<gene>
    <name evidence="8" type="ORF">J2S55_003748</name>
</gene>
<evidence type="ECO:0000256" key="4">
    <source>
        <dbReference type="ARBA" id="ARBA00022777"/>
    </source>
</evidence>
<evidence type="ECO:0000313" key="9">
    <source>
        <dbReference type="Proteomes" id="UP001230426"/>
    </source>
</evidence>
<dbReference type="Gene3D" id="3.30.565.10">
    <property type="entry name" value="Histidine kinase-like ATPase, C-terminal domain"/>
    <property type="match status" value="1"/>
</dbReference>
<dbReference type="InterPro" id="IPR003594">
    <property type="entry name" value="HATPase_dom"/>
</dbReference>
<dbReference type="Pfam" id="PF02518">
    <property type="entry name" value="HATPase_c"/>
    <property type="match status" value="1"/>
</dbReference>
<feature type="transmembrane region" description="Helical" evidence="6">
    <location>
        <begin position="168"/>
        <end position="185"/>
    </location>
</feature>
<evidence type="ECO:0000313" key="8">
    <source>
        <dbReference type="EMBL" id="MDP9864482.1"/>
    </source>
</evidence>
<reference evidence="8 9" key="1">
    <citation type="submission" date="2023-07" db="EMBL/GenBank/DDBJ databases">
        <title>Sequencing the genomes of 1000 actinobacteria strains.</title>
        <authorList>
            <person name="Klenk H.-P."/>
        </authorList>
    </citation>
    <scope>NUCLEOTIDE SEQUENCE [LARGE SCALE GENOMIC DNA]</scope>
    <source>
        <strain evidence="8 9">DSM 44109</strain>
    </source>
</reference>
<keyword evidence="4 8" id="KW-0418">Kinase</keyword>
<keyword evidence="9" id="KW-1185">Reference proteome</keyword>
<organism evidence="8 9">
    <name type="scientific">Streptosporangium brasiliense</name>
    <dbReference type="NCBI Taxonomy" id="47480"/>
    <lineage>
        <taxon>Bacteria</taxon>
        <taxon>Bacillati</taxon>
        <taxon>Actinomycetota</taxon>
        <taxon>Actinomycetes</taxon>
        <taxon>Streptosporangiales</taxon>
        <taxon>Streptosporangiaceae</taxon>
        <taxon>Streptosporangium</taxon>
    </lineage>
</organism>
<dbReference type="CDD" id="cd16917">
    <property type="entry name" value="HATPase_UhpB-NarQ-NarX-like"/>
    <property type="match status" value="1"/>
</dbReference>
<dbReference type="Proteomes" id="UP001230426">
    <property type="component" value="Unassembled WGS sequence"/>
</dbReference>
<proteinExistence type="predicted"/>
<evidence type="ECO:0000256" key="5">
    <source>
        <dbReference type="ARBA" id="ARBA00023012"/>
    </source>
</evidence>
<dbReference type="SUPFAM" id="SSF55874">
    <property type="entry name" value="ATPase domain of HSP90 chaperone/DNA topoisomerase II/histidine kinase"/>
    <property type="match status" value="1"/>
</dbReference>
<keyword evidence="6" id="KW-0812">Transmembrane</keyword>
<keyword evidence="6" id="KW-1133">Transmembrane helix</keyword>
<name>A0ABT9R5G4_9ACTN</name>
<dbReference type="PANTHER" id="PTHR24421">
    <property type="entry name" value="NITRATE/NITRITE SENSOR PROTEIN NARX-RELATED"/>
    <property type="match status" value="1"/>
</dbReference>
<evidence type="ECO:0000256" key="6">
    <source>
        <dbReference type="SAM" id="Phobius"/>
    </source>
</evidence>
<feature type="domain" description="Histidine kinase/HSP90-like ATPase" evidence="7">
    <location>
        <begin position="308"/>
        <end position="394"/>
    </location>
</feature>
<evidence type="ECO:0000256" key="3">
    <source>
        <dbReference type="ARBA" id="ARBA00022679"/>
    </source>
</evidence>
<evidence type="ECO:0000256" key="1">
    <source>
        <dbReference type="ARBA" id="ARBA00000085"/>
    </source>
</evidence>
<keyword evidence="6" id="KW-0472">Membrane</keyword>
<dbReference type="RefSeq" id="WP_306862382.1">
    <property type="nucleotide sequence ID" value="NZ_JAUSRB010000002.1"/>
</dbReference>
<dbReference type="GO" id="GO:0016301">
    <property type="term" value="F:kinase activity"/>
    <property type="evidence" value="ECO:0007669"/>
    <property type="project" value="UniProtKB-KW"/>
</dbReference>
<dbReference type="EMBL" id="JAUSRB010000002">
    <property type="protein sequence ID" value="MDP9864482.1"/>
    <property type="molecule type" value="Genomic_DNA"/>
</dbReference>
<protein>
    <recommendedName>
        <fullName evidence="2">histidine kinase</fullName>
        <ecNumber evidence="2">2.7.13.3</ecNumber>
    </recommendedName>
</protein>
<dbReference type="EC" id="2.7.13.3" evidence="2"/>
<sequence>MGRWGTLGWRDPECLAASPGRERVHRFVAMLLILQRLSYLVPAGASLFNADGLYEDRALNALLLAVALAWNVLQSVSVRRRGWFAPWVVGADVAVTCVLMMGVTANCVGAATTGTANWSSSALLSTGAVVGAFTTRPRHALALLPPIAAYAVAHAGDLGLRYPLPLDLAVRVNGYVWFAVIVYFIRRYLAAQARRLDDLTELRLAAEAEQARSTERLAHYRQLHDTVLTTLTAIARGGLDHRAEQVRRRCAADAEYVRALIGQDSAGPPTTLSNGLAQAVARAACLGLRVRHAAAALPERLPPEVTAALTDACGEALNNVAVHSGAGEAWLTAVTVDGAVTIRVVDRGRGFAPGETEFGFGLRSSVIDRMREAGGSAAILAAPGEGTCVELVWPAG</sequence>
<evidence type="ECO:0000259" key="7">
    <source>
        <dbReference type="Pfam" id="PF02518"/>
    </source>
</evidence>
<dbReference type="InterPro" id="IPR050482">
    <property type="entry name" value="Sensor_HK_TwoCompSys"/>
</dbReference>
<evidence type="ECO:0000256" key="2">
    <source>
        <dbReference type="ARBA" id="ARBA00012438"/>
    </source>
</evidence>
<feature type="transmembrane region" description="Helical" evidence="6">
    <location>
        <begin position="85"/>
        <end position="103"/>
    </location>
</feature>
<comment type="caution">
    <text evidence="8">The sequence shown here is derived from an EMBL/GenBank/DDBJ whole genome shotgun (WGS) entry which is preliminary data.</text>
</comment>
<keyword evidence="3" id="KW-0808">Transferase</keyword>
<comment type="catalytic activity">
    <reaction evidence="1">
        <text>ATP + protein L-histidine = ADP + protein N-phospho-L-histidine.</text>
        <dbReference type="EC" id="2.7.13.3"/>
    </reaction>
</comment>
<accession>A0ABT9R5G4</accession>